<dbReference type="InterPro" id="IPR012657">
    <property type="entry name" value="23S_rRNA-intervening_sequence"/>
</dbReference>
<dbReference type="PANTHER" id="PTHR38471">
    <property type="entry name" value="FOUR HELIX BUNDLE PROTEIN"/>
    <property type="match status" value="1"/>
</dbReference>
<dbReference type="EMBL" id="QRAO01000001">
    <property type="protein sequence ID" value="RDK88389.1"/>
    <property type="molecule type" value="Genomic_DNA"/>
</dbReference>
<dbReference type="NCBIfam" id="TIGR02436">
    <property type="entry name" value="four helix bundle protein"/>
    <property type="match status" value="1"/>
</dbReference>
<dbReference type="Pfam" id="PF05635">
    <property type="entry name" value="23S_rRNA_IVP"/>
    <property type="match status" value="1"/>
</dbReference>
<accession>A0A370QJ75</accession>
<sequence length="100" mass="11643">MKEVKFNFEELHVYQKALDYIDSIYETTNHFPKDERFRLTSQYIRAAISIGLNIAEGVGDTDAQFNRYIQIAQDSIKECVVCSTISRRQNFITTQQDNQA</sequence>
<dbReference type="Proteomes" id="UP000255317">
    <property type="component" value="Unassembled WGS sequence"/>
</dbReference>
<dbReference type="InterPro" id="IPR036583">
    <property type="entry name" value="23S_rRNA_IVS_sf"/>
</dbReference>
<keyword evidence="2" id="KW-1185">Reference proteome</keyword>
<proteinExistence type="predicted"/>
<dbReference type="AlphaFoldDB" id="A0A370QJ75"/>
<name>A0A370QJ75_9FLAO</name>
<gene>
    <name evidence="1" type="ORF">C8D94_101260</name>
</gene>
<organism evidence="1 2">
    <name type="scientific">Marinirhabdus gelatinilytica</name>
    <dbReference type="NCBI Taxonomy" id="1703343"/>
    <lineage>
        <taxon>Bacteria</taxon>
        <taxon>Pseudomonadati</taxon>
        <taxon>Bacteroidota</taxon>
        <taxon>Flavobacteriia</taxon>
        <taxon>Flavobacteriales</taxon>
        <taxon>Flavobacteriaceae</taxon>
    </lineage>
</organism>
<dbReference type="OrthoDB" id="9811959at2"/>
<dbReference type="SUPFAM" id="SSF158446">
    <property type="entry name" value="IVS-encoded protein-like"/>
    <property type="match status" value="1"/>
</dbReference>
<dbReference type="RefSeq" id="WP_115122101.1">
    <property type="nucleotide sequence ID" value="NZ_QRAO01000001.1"/>
</dbReference>
<comment type="caution">
    <text evidence="1">The sequence shown here is derived from an EMBL/GenBank/DDBJ whole genome shotgun (WGS) entry which is preliminary data.</text>
</comment>
<evidence type="ECO:0000313" key="1">
    <source>
        <dbReference type="EMBL" id="RDK88389.1"/>
    </source>
</evidence>
<dbReference type="CDD" id="cd16377">
    <property type="entry name" value="23S_rRNA_IVP_like"/>
    <property type="match status" value="1"/>
</dbReference>
<dbReference type="PANTHER" id="PTHR38471:SF2">
    <property type="entry name" value="FOUR HELIX BUNDLE PROTEIN"/>
    <property type="match status" value="1"/>
</dbReference>
<evidence type="ECO:0000313" key="2">
    <source>
        <dbReference type="Proteomes" id="UP000255317"/>
    </source>
</evidence>
<protein>
    <submittedName>
        <fullName evidence="1">Four helix bundle protein</fullName>
    </submittedName>
</protein>
<dbReference type="Gene3D" id="1.20.1440.60">
    <property type="entry name" value="23S rRNA-intervening sequence"/>
    <property type="match status" value="1"/>
</dbReference>
<reference evidence="1 2" key="1">
    <citation type="submission" date="2018-07" db="EMBL/GenBank/DDBJ databases">
        <title>Genomic Encyclopedia of Type Strains, Phase IV (KMG-IV): sequencing the most valuable type-strain genomes for metagenomic binning, comparative biology and taxonomic classification.</title>
        <authorList>
            <person name="Goeker M."/>
        </authorList>
    </citation>
    <scope>NUCLEOTIDE SEQUENCE [LARGE SCALE GENOMIC DNA]</scope>
    <source>
        <strain evidence="1 2">DSM 101478</strain>
    </source>
</reference>